<name>A0A9D4L8Y0_DREPO</name>
<reference evidence="1" key="2">
    <citation type="submission" date="2020-11" db="EMBL/GenBank/DDBJ databases">
        <authorList>
            <person name="McCartney M.A."/>
            <person name="Auch B."/>
            <person name="Kono T."/>
            <person name="Mallez S."/>
            <person name="Becker A."/>
            <person name="Gohl D.M."/>
            <person name="Silverstein K.A.T."/>
            <person name="Koren S."/>
            <person name="Bechman K.B."/>
            <person name="Herman A."/>
            <person name="Abrahante J.E."/>
            <person name="Garbe J."/>
        </authorList>
    </citation>
    <scope>NUCLEOTIDE SEQUENCE</scope>
    <source>
        <strain evidence="1">Duluth1</strain>
        <tissue evidence="1">Whole animal</tissue>
    </source>
</reference>
<evidence type="ECO:0000313" key="1">
    <source>
        <dbReference type="EMBL" id="KAH3853464.1"/>
    </source>
</evidence>
<gene>
    <name evidence="1" type="ORF">DPMN_095988</name>
</gene>
<dbReference type="Proteomes" id="UP000828390">
    <property type="component" value="Unassembled WGS sequence"/>
</dbReference>
<proteinExistence type="predicted"/>
<sequence>MWGNYTLTVLSMSSLSPHVDPANLSIIASSLSFCFHEVWPPRLPLVKGDSQVHMSPILTVPAFCFDDNVNSLVDDFSLLIITHQSSAHAVSVSIASCILYVAVQFRHKEERRGQDSSLWDTVP</sequence>
<comment type="caution">
    <text evidence="1">The sequence shown here is derived from an EMBL/GenBank/DDBJ whole genome shotgun (WGS) entry which is preliminary data.</text>
</comment>
<protein>
    <submittedName>
        <fullName evidence="1">Uncharacterized protein</fullName>
    </submittedName>
</protein>
<evidence type="ECO:0000313" key="2">
    <source>
        <dbReference type="Proteomes" id="UP000828390"/>
    </source>
</evidence>
<keyword evidence="2" id="KW-1185">Reference proteome</keyword>
<reference evidence="1" key="1">
    <citation type="journal article" date="2019" name="bioRxiv">
        <title>The Genome of the Zebra Mussel, Dreissena polymorpha: A Resource for Invasive Species Research.</title>
        <authorList>
            <person name="McCartney M.A."/>
            <person name="Auch B."/>
            <person name="Kono T."/>
            <person name="Mallez S."/>
            <person name="Zhang Y."/>
            <person name="Obille A."/>
            <person name="Becker A."/>
            <person name="Abrahante J.E."/>
            <person name="Garbe J."/>
            <person name="Badalamenti J.P."/>
            <person name="Herman A."/>
            <person name="Mangelson H."/>
            <person name="Liachko I."/>
            <person name="Sullivan S."/>
            <person name="Sone E.D."/>
            <person name="Koren S."/>
            <person name="Silverstein K.A.T."/>
            <person name="Beckman K.B."/>
            <person name="Gohl D.M."/>
        </authorList>
    </citation>
    <scope>NUCLEOTIDE SEQUENCE</scope>
    <source>
        <strain evidence="1">Duluth1</strain>
        <tissue evidence="1">Whole animal</tissue>
    </source>
</reference>
<accession>A0A9D4L8Y0</accession>
<organism evidence="1 2">
    <name type="scientific">Dreissena polymorpha</name>
    <name type="common">Zebra mussel</name>
    <name type="synonym">Mytilus polymorpha</name>
    <dbReference type="NCBI Taxonomy" id="45954"/>
    <lineage>
        <taxon>Eukaryota</taxon>
        <taxon>Metazoa</taxon>
        <taxon>Spiralia</taxon>
        <taxon>Lophotrochozoa</taxon>
        <taxon>Mollusca</taxon>
        <taxon>Bivalvia</taxon>
        <taxon>Autobranchia</taxon>
        <taxon>Heteroconchia</taxon>
        <taxon>Euheterodonta</taxon>
        <taxon>Imparidentia</taxon>
        <taxon>Neoheterodontei</taxon>
        <taxon>Myida</taxon>
        <taxon>Dreissenoidea</taxon>
        <taxon>Dreissenidae</taxon>
        <taxon>Dreissena</taxon>
    </lineage>
</organism>
<dbReference type="AlphaFoldDB" id="A0A9D4L8Y0"/>
<dbReference type="EMBL" id="JAIWYP010000003">
    <property type="protein sequence ID" value="KAH3853464.1"/>
    <property type="molecule type" value="Genomic_DNA"/>
</dbReference>